<evidence type="ECO:0000313" key="1">
    <source>
        <dbReference type="EMBL" id="POR45400.1"/>
    </source>
</evidence>
<reference evidence="1 2" key="1">
    <citation type="submission" date="2018-01" db="EMBL/GenBank/DDBJ databases">
        <title>Genomic Encyclopedia of Type Strains, Phase III (KMG-III): the genomes of soil and plant-associated and newly described type strains.</title>
        <authorList>
            <person name="Whitman W."/>
        </authorList>
    </citation>
    <scope>NUCLEOTIDE SEQUENCE [LARGE SCALE GENOMIC DNA]</scope>
    <source>
        <strain evidence="1 2">1131</strain>
    </source>
</reference>
<dbReference type="AlphaFoldDB" id="A0A2S4LSJ7"/>
<keyword evidence="2" id="KW-1185">Reference proteome</keyword>
<evidence type="ECO:0008006" key="3">
    <source>
        <dbReference type="Google" id="ProtNLM"/>
    </source>
</evidence>
<gene>
    <name evidence="1" type="ORF">CYD53_1344</name>
</gene>
<dbReference type="Proteomes" id="UP000236919">
    <property type="component" value="Unassembled WGS sequence"/>
</dbReference>
<evidence type="ECO:0000313" key="2">
    <source>
        <dbReference type="Proteomes" id="UP000236919"/>
    </source>
</evidence>
<sequence length="44" mass="4647">MRALLSAGADIKLSLSVSLGMRLVSELSANTRRIGGTAQLRVSF</sequence>
<proteinExistence type="predicted"/>
<accession>A0A2S4LSJ7</accession>
<comment type="caution">
    <text evidence="1">The sequence shown here is derived from an EMBL/GenBank/DDBJ whole genome shotgun (WGS) entry which is preliminary data.</text>
</comment>
<dbReference type="EMBL" id="PQFZ01000034">
    <property type="protein sequence ID" value="POR45400.1"/>
    <property type="molecule type" value="Genomic_DNA"/>
</dbReference>
<name>A0A2S4LSJ7_9HYPH</name>
<dbReference type="RefSeq" id="WP_281261279.1">
    <property type="nucleotide sequence ID" value="NZ_PQFZ01000034.1"/>
</dbReference>
<protein>
    <recommendedName>
        <fullName evidence="3">Outer membrane autotransporter protein</fullName>
    </recommendedName>
</protein>
<organism evidence="1 2">
    <name type="scientific">Bosea psychrotolerans</name>
    <dbReference type="NCBI Taxonomy" id="1871628"/>
    <lineage>
        <taxon>Bacteria</taxon>
        <taxon>Pseudomonadati</taxon>
        <taxon>Pseudomonadota</taxon>
        <taxon>Alphaproteobacteria</taxon>
        <taxon>Hyphomicrobiales</taxon>
        <taxon>Boseaceae</taxon>
        <taxon>Bosea</taxon>
    </lineage>
</organism>